<name>A0A7V4E1G2_UNCW3</name>
<protein>
    <submittedName>
        <fullName evidence="2">Uncharacterized protein</fullName>
    </submittedName>
</protein>
<keyword evidence="1" id="KW-0472">Membrane</keyword>
<accession>A0A7V4E1G2</accession>
<dbReference type="EMBL" id="DTDP01000048">
    <property type="protein sequence ID" value="HGK53610.1"/>
    <property type="molecule type" value="Genomic_DNA"/>
</dbReference>
<evidence type="ECO:0000313" key="2">
    <source>
        <dbReference type="EMBL" id="HGK53610.1"/>
    </source>
</evidence>
<keyword evidence="1" id="KW-0812">Transmembrane</keyword>
<proteinExistence type="predicted"/>
<evidence type="ECO:0000256" key="1">
    <source>
        <dbReference type="SAM" id="Phobius"/>
    </source>
</evidence>
<gene>
    <name evidence="2" type="ORF">ENU72_01130</name>
</gene>
<dbReference type="AlphaFoldDB" id="A0A7V4E1G2"/>
<keyword evidence="1" id="KW-1133">Transmembrane helix</keyword>
<reference evidence="2" key="1">
    <citation type="journal article" date="2020" name="mSystems">
        <title>Genome- and Community-Level Interaction Insights into Carbon Utilization and Element Cycling Functions of Hydrothermarchaeota in Hydrothermal Sediment.</title>
        <authorList>
            <person name="Zhou Z."/>
            <person name="Liu Y."/>
            <person name="Xu W."/>
            <person name="Pan J."/>
            <person name="Luo Z.H."/>
            <person name="Li M."/>
        </authorList>
    </citation>
    <scope>NUCLEOTIDE SEQUENCE [LARGE SCALE GENOMIC DNA]</scope>
    <source>
        <strain evidence="2">SpSt-695</strain>
    </source>
</reference>
<feature type="transmembrane region" description="Helical" evidence="1">
    <location>
        <begin position="35"/>
        <end position="56"/>
    </location>
</feature>
<comment type="caution">
    <text evidence="2">The sequence shown here is derived from an EMBL/GenBank/DDBJ whole genome shotgun (WGS) entry which is preliminary data.</text>
</comment>
<sequence length="87" mass="10603">MEERYDDLIERIVKRILELKLEVPAILLLESLKPISFITSQFFVFLEPFVNSIFSFKNYQRFYKMLEDRENIEKIIEELEKGRERKG</sequence>
<organism evidence="2">
    <name type="scientific">candidate division WOR-3 bacterium</name>
    <dbReference type="NCBI Taxonomy" id="2052148"/>
    <lineage>
        <taxon>Bacteria</taxon>
        <taxon>Bacteria division WOR-3</taxon>
    </lineage>
</organism>